<evidence type="ECO:0000259" key="8">
    <source>
        <dbReference type="PROSITE" id="PS01031"/>
    </source>
</evidence>
<dbReference type="AlphaFoldDB" id="A0ABD0UVJ5"/>
<protein>
    <recommendedName>
        <fullName evidence="8">SHSP domain-containing protein</fullName>
    </recommendedName>
</protein>
<dbReference type="PANTHER" id="PTHR43670">
    <property type="entry name" value="HEAT SHOCK PROTEIN 26"/>
    <property type="match status" value="1"/>
</dbReference>
<evidence type="ECO:0000256" key="5">
    <source>
        <dbReference type="RuleBase" id="RU003616"/>
    </source>
</evidence>
<feature type="compositionally biased region" description="Basic and acidic residues" evidence="6">
    <location>
        <begin position="140"/>
        <end position="201"/>
    </location>
</feature>
<name>A0ABD0UVJ5_DENTH</name>
<proteinExistence type="inferred from homology"/>
<dbReference type="GO" id="GO:0006952">
    <property type="term" value="P:defense response"/>
    <property type="evidence" value="ECO:0007669"/>
    <property type="project" value="UniProtKB-KW"/>
</dbReference>
<feature type="transmembrane region" description="Helical" evidence="7">
    <location>
        <begin position="232"/>
        <end position="252"/>
    </location>
</feature>
<reference evidence="9 10" key="1">
    <citation type="journal article" date="2024" name="Plant Biotechnol. J.">
        <title>Dendrobium thyrsiflorum genome and its molecular insights into genes involved in important horticultural traits.</title>
        <authorList>
            <person name="Chen B."/>
            <person name="Wang J.Y."/>
            <person name="Zheng P.J."/>
            <person name="Li K.L."/>
            <person name="Liang Y.M."/>
            <person name="Chen X.F."/>
            <person name="Zhang C."/>
            <person name="Zhao X."/>
            <person name="He X."/>
            <person name="Zhang G.Q."/>
            <person name="Liu Z.J."/>
            <person name="Xu Q."/>
        </authorList>
    </citation>
    <scope>NUCLEOTIDE SEQUENCE [LARGE SCALE GENOMIC DNA]</scope>
    <source>
        <strain evidence="9">GZMU011</strain>
    </source>
</reference>
<sequence>MESNRARSFGPRSYEDFQPLAEWISDDISETLFIRLPGILIRCHCGADAGFSKEQLKVQMDNFGNLRAIGERPLDAGGHRWSRFQTEHPIPKSCDVRGVRARFDNNILYITFPKLVTEEPKPTVPPAPMPKPEPEPMPEPEEKKLPMPEKKLPVPEQKKPVSEQKQEPETQKKEEEVVKDKEKGEKELRSVSHEEKEKEAGEAAEAQAKEPAPAPEKMGIGFLKGTRRPSQVVVNMFVAVTVLVVIGIYVSYKLSSGGWGEWGKRRIVQYWRG</sequence>
<evidence type="ECO:0000313" key="9">
    <source>
        <dbReference type="EMBL" id="KAL0914381.1"/>
    </source>
</evidence>
<dbReference type="Pfam" id="PF00011">
    <property type="entry name" value="HSP20"/>
    <property type="match status" value="1"/>
</dbReference>
<evidence type="ECO:0000313" key="10">
    <source>
        <dbReference type="Proteomes" id="UP001552299"/>
    </source>
</evidence>
<accession>A0ABD0UVJ5</accession>
<keyword evidence="3" id="KW-0611">Plant defense</keyword>
<keyword evidence="7" id="KW-0812">Transmembrane</keyword>
<evidence type="ECO:0000256" key="4">
    <source>
        <dbReference type="PROSITE-ProRule" id="PRU00285"/>
    </source>
</evidence>
<comment type="subcellular location">
    <subcellularLocation>
        <location evidence="1">Cell membrane</location>
        <topology evidence="1">Single-pass membrane protein</topology>
    </subcellularLocation>
</comment>
<keyword evidence="2" id="KW-1003">Cell membrane</keyword>
<keyword evidence="10" id="KW-1185">Reference proteome</keyword>
<comment type="similarity">
    <text evidence="4 5">Belongs to the small heat shock protein (HSP20) family.</text>
</comment>
<evidence type="ECO:0000256" key="2">
    <source>
        <dbReference type="ARBA" id="ARBA00022475"/>
    </source>
</evidence>
<evidence type="ECO:0000256" key="3">
    <source>
        <dbReference type="ARBA" id="ARBA00022821"/>
    </source>
</evidence>
<keyword evidence="7" id="KW-0472">Membrane</keyword>
<feature type="compositionally biased region" description="Low complexity" evidence="6">
    <location>
        <begin position="203"/>
        <end position="216"/>
    </location>
</feature>
<feature type="domain" description="SHSP" evidence="8">
    <location>
        <begin position="11"/>
        <end position="130"/>
    </location>
</feature>
<dbReference type="Proteomes" id="UP001552299">
    <property type="component" value="Unassembled WGS sequence"/>
</dbReference>
<dbReference type="PANTHER" id="PTHR43670:SF132">
    <property type="entry name" value="OS03G0157600 PROTEIN"/>
    <property type="match status" value="1"/>
</dbReference>
<organism evidence="9 10">
    <name type="scientific">Dendrobium thyrsiflorum</name>
    <name type="common">Pinecone-like raceme dendrobium</name>
    <name type="synonym">Orchid</name>
    <dbReference type="NCBI Taxonomy" id="117978"/>
    <lineage>
        <taxon>Eukaryota</taxon>
        <taxon>Viridiplantae</taxon>
        <taxon>Streptophyta</taxon>
        <taxon>Embryophyta</taxon>
        <taxon>Tracheophyta</taxon>
        <taxon>Spermatophyta</taxon>
        <taxon>Magnoliopsida</taxon>
        <taxon>Liliopsida</taxon>
        <taxon>Asparagales</taxon>
        <taxon>Orchidaceae</taxon>
        <taxon>Epidendroideae</taxon>
        <taxon>Malaxideae</taxon>
        <taxon>Dendrobiinae</taxon>
        <taxon>Dendrobium</taxon>
    </lineage>
</organism>
<feature type="region of interest" description="Disordered" evidence="6">
    <location>
        <begin position="118"/>
        <end position="216"/>
    </location>
</feature>
<dbReference type="InterPro" id="IPR002068">
    <property type="entry name" value="A-crystallin/Hsp20_dom"/>
</dbReference>
<dbReference type="PROSITE" id="PS01031">
    <property type="entry name" value="SHSP"/>
    <property type="match status" value="1"/>
</dbReference>
<keyword evidence="7" id="KW-1133">Transmembrane helix</keyword>
<evidence type="ECO:0000256" key="7">
    <source>
        <dbReference type="SAM" id="Phobius"/>
    </source>
</evidence>
<dbReference type="CDD" id="cd06464">
    <property type="entry name" value="ACD_sHsps-like"/>
    <property type="match status" value="1"/>
</dbReference>
<dbReference type="GO" id="GO:0005886">
    <property type="term" value="C:plasma membrane"/>
    <property type="evidence" value="ECO:0007669"/>
    <property type="project" value="UniProtKB-SubCell"/>
</dbReference>
<dbReference type="SUPFAM" id="SSF49764">
    <property type="entry name" value="HSP20-like chaperones"/>
    <property type="match status" value="1"/>
</dbReference>
<feature type="compositionally biased region" description="Pro residues" evidence="6">
    <location>
        <begin position="122"/>
        <end position="137"/>
    </location>
</feature>
<evidence type="ECO:0000256" key="6">
    <source>
        <dbReference type="SAM" id="MobiDB-lite"/>
    </source>
</evidence>
<dbReference type="EMBL" id="JANQDX010000012">
    <property type="protein sequence ID" value="KAL0914381.1"/>
    <property type="molecule type" value="Genomic_DNA"/>
</dbReference>
<dbReference type="InterPro" id="IPR008978">
    <property type="entry name" value="HSP20-like_chaperone"/>
</dbReference>
<comment type="caution">
    <text evidence="9">The sequence shown here is derived from an EMBL/GenBank/DDBJ whole genome shotgun (WGS) entry which is preliminary data.</text>
</comment>
<dbReference type="Gene3D" id="2.60.40.790">
    <property type="match status" value="1"/>
</dbReference>
<gene>
    <name evidence="9" type="ORF">M5K25_014725</name>
</gene>
<evidence type="ECO:0000256" key="1">
    <source>
        <dbReference type="ARBA" id="ARBA00004162"/>
    </source>
</evidence>